<dbReference type="OrthoDB" id="4966402at2759"/>
<gene>
    <name evidence="1" type="ORF">K431DRAFT_208741</name>
</gene>
<evidence type="ECO:0000313" key="2">
    <source>
        <dbReference type="Proteomes" id="UP000799441"/>
    </source>
</evidence>
<feature type="non-terminal residue" evidence="1">
    <location>
        <position position="1"/>
    </location>
</feature>
<organism evidence="1 2">
    <name type="scientific">Polychaeton citri CBS 116435</name>
    <dbReference type="NCBI Taxonomy" id="1314669"/>
    <lineage>
        <taxon>Eukaryota</taxon>
        <taxon>Fungi</taxon>
        <taxon>Dikarya</taxon>
        <taxon>Ascomycota</taxon>
        <taxon>Pezizomycotina</taxon>
        <taxon>Dothideomycetes</taxon>
        <taxon>Dothideomycetidae</taxon>
        <taxon>Capnodiales</taxon>
        <taxon>Capnodiaceae</taxon>
        <taxon>Polychaeton</taxon>
    </lineage>
</organism>
<protein>
    <submittedName>
        <fullName evidence="1">Uncharacterized protein</fullName>
    </submittedName>
</protein>
<accession>A0A9P4QDK6</accession>
<comment type="caution">
    <text evidence="1">The sequence shown here is derived from an EMBL/GenBank/DDBJ whole genome shotgun (WGS) entry which is preliminary data.</text>
</comment>
<dbReference type="Proteomes" id="UP000799441">
    <property type="component" value="Unassembled WGS sequence"/>
</dbReference>
<feature type="non-terminal residue" evidence="1">
    <location>
        <position position="58"/>
    </location>
</feature>
<dbReference type="AlphaFoldDB" id="A0A9P4QDK6"/>
<proteinExistence type="predicted"/>
<name>A0A9P4QDK6_9PEZI</name>
<sequence length="58" mass="6964">YEVIHFVCHHSGRRLISHCHFARNDPEHVCRGPWSIVREWASANQVCFDCQRAIFERR</sequence>
<keyword evidence="2" id="KW-1185">Reference proteome</keyword>
<dbReference type="EMBL" id="MU003780">
    <property type="protein sequence ID" value="KAF2722722.1"/>
    <property type="molecule type" value="Genomic_DNA"/>
</dbReference>
<reference evidence="1" key="1">
    <citation type="journal article" date="2020" name="Stud. Mycol.">
        <title>101 Dothideomycetes genomes: a test case for predicting lifestyles and emergence of pathogens.</title>
        <authorList>
            <person name="Haridas S."/>
            <person name="Albert R."/>
            <person name="Binder M."/>
            <person name="Bloem J."/>
            <person name="Labutti K."/>
            <person name="Salamov A."/>
            <person name="Andreopoulos B."/>
            <person name="Baker S."/>
            <person name="Barry K."/>
            <person name="Bills G."/>
            <person name="Bluhm B."/>
            <person name="Cannon C."/>
            <person name="Castanera R."/>
            <person name="Culley D."/>
            <person name="Daum C."/>
            <person name="Ezra D."/>
            <person name="Gonzalez J."/>
            <person name="Henrissat B."/>
            <person name="Kuo A."/>
            <person name="Liang C."/>
            <person name="Lipzen A."/>
            <person name="Lutzoni F."/>
            <person name="Magnuson J."/>
            <person name="Mondo S."/>
            <person name="Nolan M."/>
            <person name="Ohm R."/>
            <person name="Pangilinan J."/>
            <person name="Park H.-J."/>
            <person name="Ramirez L."/>
            <person name="Alfaro M."/>
            <person name="Sun H."/>
            <person name="Tritt A."/>
            <person name="Yoshinaga Y."/>
            <person name="Zwiers L.-H."/>
            <person name="Turgeon B."/>
            <person name="Goodwin S."/>
            <person name="Spatafora J."/>
            <person name="Crous P."/>
            <person name="Grigoriev I."/>
        </authorList>
    </citation>
    <scope>NUCLEOTIDE SEQUENCE</scope>
    <source>
        <strain evidence="1">CBS 116435</strain>
    </source>
</reference>
<evidence type="ECO:0000313" key="1">
    <source>
        <dbReference type="EMBL" id="KAF2722722.1"/>
    </source>
</evidence>